<organism evidence="2 3">
    <name type="scientific">Nezara viridula</name>
    <name type="common">Southern green stink bug</name>
    <name type="synonym">Cimex viridulus</name>
    <dbReference type="NCBI Taxonomy" id="85310"/>
    <lineage>
        <taxon>Eukaryota</taxon>
        <taxon>Metazoa</taxon>
        <taxon>Ecdysozoa</taxon>
        <taxon>Arthropoda</taxon>
        <taxon>Hexapoda</taxon>
        <taxon>Insecta</taxon>
        <taxon>Pterygota</taxon>
        <taxon>Neoptera</taxon>
        <taxon>Paraneoptera</taxon>
        <taxon>Hemiptera</taxon>
        <taxon>Heteroptera</taxon>
        <taxon>Panheteroptera</taxon>
        <taxon>Pentatomomorpha</taxon>
        <taxon>Pentatomoidea</taxon>
        <taxon>Pentatomidae</taxon>
        <taxon>Pentatominae</taxon>
        <taxon>Nezara</taxon>
    </lineage>
</organism>
<protein>
    <submittedName>
        <fullName evidence="2">Uncharacterized protein</fullName>
    </submittedName>
</protein>
<sequence length="238" mass="27046">MRPLFAAGVQLRSMIQLKQLSSMIQLKQLRSMIQLEQLERGRRCNSFEIRGRSSQIKYRVGVERSSNREITISFIAFRRGVITRTLQDTRRRGTGGRRALEPVITRGRAGRSYPEAIGGGADLSLLNINCSIRRHIITRHIICSSNEAILRRCNPRENVEVLTRLFFHVHGKKADPMNLHCLLVEPIFVVQWLYLAVDLGPKVGSRLTRDKKRAMTDKRGARQAAGGEGWPRPHNAVS</sequence>
<dbReference type="AlphaFoldDB" id="A0A9P0MTL9"/>
<reference evidence="2" key="1">
    <citation type="submission" date="2022-01" db="EMBL/GenBank/DDBJ databases">
        <authorList>
            <person name="King R."/>
        </authorList>
    </citation>
    <scope>NUCLEOTIDE SEQUENCE</scope>
</reference>
<dbReference type="EMBL" id="OV725081">
    <property type="protein sequence ID" value="CAH1402132.1"/>
    <property type="molecule type" value="Genomic_DNA"/>
</dbReference>
<evidence type="ECO:0000313" key="3">
    <source>
        <dbReference type="Proteomes" id="UP001152798"/>
    </source>
</evidence>
<gene>
    <name evidence="2" type="ORF">NEZAVI_LOCUS11019</name>
</gene>
<keyword evidence="3" id="KW-1185">Reference proteome</keyword>
<evidence type="ECO:0000256" key="1">
    <source>
        <dbReference type="SAM" id="MobiDB-lite"/>
    </source>
</evidence>
<evidence type="ECO:0000313" key="2">
    <source>
        <dbReference type="EMBL" id="CAH1402132.1"/>
    </source>
</evidence>
<accession>A0A9P0MTL9</accession>
<feature type="region of interest" description="Disordered" evidence="1">
    <location>
        <begin position="209"/>
        <end position="238"/>
    </location>
</feature>
<dbReference type="Proteomes" id="UP001152798">
    <property type="component" value="Chromosome 5"/>
</dbReference>
<name>A0A9P0MTL9_NEZVI</name>
<proteinExistence type="predicted"/>